<keyword evidence="1" id="KW-0732">Signal</keyword>
<dbReference type="EMBL" id="PNIN01000038">
    <property type="protein sequence ID" value="PMP71599.1"/>
    <property type="molecule type" value="Genomic_DNA"/>
</dbReference>
<sequence>MAFRIILILFLFTHFASAGERFAVAYNPDIDLTKSAKYFVCGDMSIFVDLSRPLEPFKDIKLIVKPMKNGVFITNLKMEATFNMKMDMGNFVYLLKNAGSFYQLNFILPKCIWGDKRWYLKIVIHGDKNNKKLCEKILLFDMVR</sequence>
<gene>
    <name evidence="2" type="ORF">C0187_03625</name>
</gene>
<dbReference type="AlphaFoldDB" id="A0A2J6WMX5"/>
<accession>A0A2J6WMX5</accession>
<organism evidence="2 3">
    <name type="scientific">Calditerrivibrio nitroreducens</name>
    <dbReference type="NCBI Taxonomy" id="477976"/>
    <lineage>
        <taxon>Bacteria</taxon>
        <taxon>Pseudomonadati</taxon>
        <taxon>Deferribacterota</taxon>
        <taxon>Deferribacteres</taxon>
        <taxon>Deferribacterales</taxon>
        <taxon>Calditerrivibrionaceae</taxon>
    </lineage>
</organism>
<evidence type="ECO:0000313" key="3">
    <source>
        <dbReference type="Proteomes" id="UP000242881"/>
    </source>
</evidence>
<dbReference type="Proteomes" id="UP000242881">
    <property type="component" value="Unassembled WGS sequence"/>
</dbReference>
<protein>
    <submittedName>
        <fullName evidence="2">Uncharacterized protein</fullName>
    </submittedName>
</protein>
<comment type="caution">
    <text evidence="2">The sequence shown here is derived from an EMBL/GenBank/DDBJ whole genome shotgun (WGS) entry which is preliminary data.</text>
</comment>
<reference evidence="2 3" key="1">
    <citation type="submission" date="2018-01" db="EMBL/GenBank/DDBJ databases">
        <title>Metagenomic assembled genomes from two thermal pools in the Uzon Caldera, Kamchatka, Russia.</title>
        <authorList>
            <person name="Wilkins L."/>
            <person name="Ettinger C."/>
        </authorList>
    </citation>
    <scope>NUCLEOTIDE SEQUENCE [LARGE SCALE GENOMIC DNA]</scope>
    <source>
        <strain evidence="2">ZAV-05</strain>
    </source>
</reference>
<name>A0A2J6WMX5_9BACT</name>
<evidence type="ECO:0000313" key="2">
    <source>
        <dbReference type="EMBL" id="PMP71599.1"/>
    </source>
</evidence>
<dbReference type="RefSeq" id="WP_424605446.1">
    <property type="nucleotide sequence ID" value="NZ_JBNAVA010000004.1"/>
</dbReference>
<evidence type="ECO:0000256" key="1">
    <source>
        <dbReference type="SAM" id="SignalP"/>
    </source>
</evidence>
<feature type="signal peptide" evidence="1">
    <location>
        <begin position="1"/>
        <end position="18"/>
    </location>
</feature>
<proteinExistence type="predicted"/>
<feature type="chain" id="PRO_5014359986" evidence="1">
    <location>
        <begin position="19"/>
        <end position="144"/>
    </location>
</feature>